<feature type="chain" id="PRO_5034500742" description="Fucose-specific lectin" evidence="1">
    <location>
        <begin position="23"/>
        <end position="200"/>
    </location>
</feature>
<proteinExistence type="predicted"/>
<evidence type="ECO:0000313" key="3">
    <source>
        <dbReference type="Proteomes" id="UP000518752"/>
    </source>
</evidence>
<organism evidence="2 3">
    <name type="scientific">Collybiopsis confluens</name>
    <dbReference type="NCBI Taxonomy" id="2823264"/>
    <lineage>
        <taxon>Eukaryota</taxon>
        <taxon>Fungi</taxon>
        <taxon>Dikarya</taxon>
        <taxon>Basidiomycota</taxon>
        <taxon>Agaricomycotina</taxon>
        <taxon>Agaricomycetes</taxon>
        <taxon>Agaricomycetidae</taxon>
        <taxon>Agaricales</taxon>
        <taxon>Marasmiineae</taxon>
        <taxon>Omphalotaceae</taxon>
        <taxon>Collybiopsis</taxon>
    </lineage>
</organism>
<dbReference type="OrthoDB" id="407298at2759"/>
<dbReference type="EMBL" id="JAACJN010000046">
    <property type="protein sequence ID" value="KAF5383961.1"/>
    <property type="molecule type" value="Genomic_DNA"/>
</dbReference>
<dbReference type="AlphaFoldDB" id="A0A8H5M7Y9"/>
<keyword evidence="3" id="KW-1185">Reference proteome</keyword>
<dbReference type="SUPFAM" id="SSF89372">
    <property type="entry name" value="Fucose-specific lectin"/>
    <property type="match status" value="1"/>
</dbReference>
<evidence type="ECO:0000256" key="1">
    <source>
        <dbReference type="SAM" id="SignalP"/>
    </source>
</evidence>
<gene>
    <name evidence="2" type="ORF">D9757_007358</name>
</gene>
<keyword evidence="1" id="KW-0732">Signal</keyword>
<feature type="signal peptide" evidence="1">
    <location>
        <begin position="1"/>
        <end position="22"/>
    </location>
</feature>
<protein>
    <recommendedName>
        <fullName evidence="4">Fucose-specific lectin</fullName>
    </recommendedName>
</protein>
<accession>A0A8H5M7Y9</accession>
<dbReference type="Proteomes" id="UP000518752">
    <property type="component" value="Unassembled WGS sequence"/>
</dbReference>
<dbReference type="Gene3D" id="2.120.10.70">
    <property type="entry name" value="Fucose-specific lectin"/>
    <property type="match status" value="1"/>
</dbReference>
<sequence>MFLVKILPVVSLFLSSYSYVSAASLGTNSANLAIGVAGVSNMDALTSSTGETRVYYQNSTTRGITALSVTNAFNVGHFETSIPLVPSGEVRQSVPSPIAVASIGDPWTEIHVFFVSPTNILSEYIWTASTNTWQGGPSCTACLTSDGYIVSTSSNMLYALATTTSTCTTWRVGFVSAGVSNTITEVVNTGSGWILAPLAA</sequence>
<reference evidence="2 3" key="1">
    <citation type="journal article" date="2020" name="ISME J.">
        <title>Uncovering the hidden diversity of litter-decomposition mechanisms in mushroom-forming fungi.</title>
        <authorList>
            <person name="Floudas D."/>
            <person name="Bentzer J."/>
            <person name="Ahren D."/>
            <person name="Johansson T."/>
            <person name="Persson P."/>
            <person name="Tunlid A."/>
        </authorList>
    </citation>
    <scope>NUCLEOTIDE SEQUENCE [LARGE SCALE GENOMIC DNA]</scope>
    <source>
        <strain evidence="2 3">CBS 406.79</strain>
    </source>
</reference>
<name>A0A8H5M7Y9_9AGAR</name>
<comment type="caution">
    <text evidence="2">The sequence shown here is derived from an EMBL/GenBank/DDBJ whole genome shotgun (WGS) entry which is preliminary data.</text>
</comment>
<evidence type="ECO:0008006" key="4">
    <source>
        <dbReference type="Google" id="ProtNLM"/>
    </source>
</evidence>
<evidence type="ECO:0000313" key="2">
    <source>
        <dbReference type="EMBL" id="KAF5383961.1"/>
    </source>
</evidence>